<dbReference type="EC" id="2.7.7.9" evidence="2 7"/>
<comment type="caution">
    <text evidence="9">The sequence shown here is derived from an EMBL/GenBank/DDBJ whole genome shotgun (WGS) entry which is preliminary data.</text>
</comment>
<feature type="domain" description="Nucleotidyl transferase" evidence="8">
    <location>
        <begin position="12"/>
        <end position="270"/>
    </location>
</feature>
<dbReference type="SUPFAM" id="SSF53448">
    <property type="entry name" value="Nucleotide-diphospho-sugar transferases"/>
    <property type="match status" value="1"/>
</dbReference>
<dbReference type="InterPro" id="IPR029044">
    <property type="entry name" value="Nucleotide-diphossugar_trans"/>
</dbReference>
<evidence type="ECO:0000259" key="8">
    <source>
        <dbReference type="Pfam" id="PF00483"/>
    </source>
</evidence>
<keyword evidence="4 7" id="KW-0808">Transferase</keyword>
<dbReference type="PANTHER" id="PTHR43197">
    <property type="entry name" value="UTP--GLUCOSE-1-PHOSPHATE URIDYLYLTRANSFERASE"/>
    <property type="match status" value="1"/>
</dbReference>
<sequence length="291" mass="31421">MVAKVRKAVFPVAGFGTRFLPATKAVPKELLPVVDKPLIQYAIDEALAAGIDQMIFVTGRGKGAIEDYFDTAFEIEADLVAKNKSAIMALMAETKLGPGNAAFVRQQQMAGLGHAVWCARHLTGDEPFAVLLPDELLWNPARPCLSQMMESYEAKGGSVIAVVDVPKEHTSRYGIVAPGDTDGKAIQVRGFVEKPKPEEAPSTLAAVGRYILDPKVMRLLEGQEKGAGGEIQLTDALAKLIGDQPFHAHVFEGARHDCGEKTGFIQANIALALEREDMAGPLRDYLQTLSR</sequence>
<gene>
    <name evidence="9" type="primary">galU</name>
    <name evidence="9" type="ORF">HZF05_15395</name>
</gene>
<proteinExistence type="inferred from homology"/>
<name>A0A838L837_9SPHN</name>
<dbReference type="GO" id="GO:0003983">
    <property type="term" value="F:UTP:glucose-1-phosphate uridylyltransferase activity"/>
    <property type="evidence" value="ECO:0007669"/>
    <property type="project" value="UniProtKB-EC"/>
</dbReference>
<dbReference type="EMBL" id="JACEIB010000025">
    <property type="protein sequence ID" value="MBA2935471.1"/>
    <property type="molecule type" value="Genomic_DNA"/>
</dbReference>
<reference evidence="9 10" key="1">
    <citation type="submission" date="2020-07" db="EMBL/GenBank/DDBJ databases">
        <authorList>
            <person name="Sun Q."/>
        </authorList>
    </citation>
    <scope>NUCLEOTIDE SEQUENCE [LARGE SCALE GENOMIC DNA]</scope>
    <source>
        <strain evidence="9 10">CGMCC 1.13654</strain>
    </source>
</reference>
<dbReference type="InterPro" id="IPR005835">
    <property type="entry name" value="NTP_transferase_dom"/>
</dbReference>
<evidence type="ECO:0000256" key="7">
    <source>
        <dbReference type="RuleBase" id="RU361259"/>
    </source>
</evidence>
<dbReference type="GO" id="GO:0006011">
    <property type="term" value="P:UDP-alpha-D-glucose metabolic process"/>
    <property type="evidence" value="ECO:0007669"/>
    <property type="project" value="InterPro"/>
</dbReference>
<dbReference type="InterPro" id="IPR005771">
    <property type="entry name" value="GalU_uridylyltTrfase_bac/arc"/>
</dbReference>
<dbReference type="AlphaFoldDB" id="A0A838L837"/>
<dbReference type="Proteomes" id="UP000570166">
    <property type="component" value="Unassembled WGS sequence"/>
</dbReference>
<dbReference type="Gene3D" id="3.90.550.10">
    <property type="entry name" value="Spore Coat Polysaccharide Biosynthesis Protein SpsA, Chain A"/>
    <property type="match status" value="1"/>
</dbReference>
<comment type="catalytic activity">
    <reaction evidence="6 7">
        <text>alpha-D-glucose 1-phosphate + UTP + H(+) = UDP-alpha-D-glucose + diphosphate</text>
        <dbReference type="Rhea" id="RHEA:19889"/>
        <dbReference type="ChEBI" id="CHEBI:15378"/>
        <dbReference type="ChEBI" id="CHEBI:33019"/>
        <dbReference type="ChEBI" id="CHEBI:46398"/>
        <dbReference type="ChEBI" id="CHEBI:58601"/>
        <dbReference type="ChEBI" id="CHEBI:58885"/>
        <dbReference type="EC" id="2.7.7.9"/>
    </reaction>
</comment>
<keyword evidence="10" id="KW-1185">Reference proteome</keyword>
<comment type="similarity">
    <text evidence="1 7">Belongs to the UDPGP type 2 family.</text>
</comment>
<accession>A0A838L837</accession>
<evidence type="ECO:0000256" key="5">
    <source>
        <dbReference type="ARBA" id="ARBA00022695"/>
    </source>
</evidence>
<evidence type="ECO:0000256" key="4">
    <source>
        <dbReference type="ARBA" id="ARBA00022679"/>
    </source>
</evidence>
<evidence type="ECO:0000256" key="3">
    <source>
        <dbReference type="ARBA" id="ARBA00019048"/>
    </source>
</evidence>
<dbReference type="Pfam" id="PF00483">
    <property type="entry name" value="NTP_transferase"/>
    <property type="match status" value="1"/>
</dbReference>
<protein>
    <recommendedName>
        <fullName evidence="3 7">UTP--glucose-1-phosphate uridylyltransferase</fullName>
        <ecNumber evidence="2 7">2.7.7.9</ecNumber>
    </recommendedName>
    <alternativeName>
        <fullName evidence="7">UDP-glucose pyrophosphorylase</fullName>
    </alternativeName>
</protein>
<organism evidence="9 10">
    <name type="scientific">Sphingomonas chungangi</name>
    <dbReference type="NCBI Taxonomy" id="2683589"/>
    <lineage>
        <taxon>Bacteria</taxon>
        <taxon>Pseudomonadati</taxon>
        <taxon>Pseudomonadota</taxon>
        <taxon>Alphaproteobacteria</taxon>
        <taxon>Sphingomonadales</taxon>
        <taxon>Sphingomonadaceae</taxon>
        <taxon>Sphingomonas</taxon>
    </lineage>
</organism>
<evidence type="ECO:0000256" key="2">
    <source>
        <dbReference type="ARBA" id="ARBA00012415"/>
    </source>
</evidence>
<dbReference type="CDD" id="cd02541">
    <property type="entry name" value="UGPase_prokaryotic"/>
    <property type="match status" value="1"/>
</dbReference>
<evidence type="ECO:0000256" key="1">
    <source>
        <dbReference type="ARBA" id="ARBA00006890"/>
    </source>
</evidence>
<evidence type="ECO:0000256" key="6">
    <source>
        <dbReference type="ARBA" id="ARBA00048128"/>
    </source>
</evidence>
<dbReference type="PANTHER" id="PTHR43197:SF1">
    <property type="entry name" value="UTP--GLUCOSE-1-PHOSPHATE URIDYLYLTRANSFERASE"/>
    <property type="match status" value="1"/>
</dbReference>
<evidence type="ECO:0000313" key="9">
    <source>
        <dbReference type="EMBL" id="MBA2935471.1"/>
    </source>
</evidence>
<dbReference type="RefSeq" id="WP_160365445.1">
    <property type="nucleotide sequence ID" value="NZ_JACEIB010000025.1"/>
</dbReference>
<keyword evidence="5 7" id="KW-0548">Nucleotidyltransferase</keyword>
<evidence type="ECO:0000313" key="10">
    <source>
        <dbReference type="Proteomes" id="UP000570166"/>
    </source>
</evidence>
<dbReference type="NCBIfam" id="TIGR01099">
    <property type="entry name" value="galU"/>
    <property type="match status" value="1"/>
</dbReference>